<dbReference type="AlphaFoldDB" id="A0A2P2J151"/>
<evidence type="ECO:0000313" key="1">
    <source>
        <dbReference type="EMBL" id="MBW87216.1"/>
    </source>
</evidence>
<protein>
    <submittedName>
        <fullName evidence="1">Uncharacterized protein</fullName>
    </submittedName>
</protein>
<reference evidence="1" key="1">
    <citation type="submission" date="2018-02" db="EMBL/GenBank/DDBJ databases">
        <title>Rhizophora mucronata_Transcriptome.</title>
        <authorList>
            <person name="Meera S.P."/>
            <person name="Sreeshan A."/>
            <person name="Augustine A."/>
        </authorList>
    </citation>
    <scope>NUCLEOTIDE SEQUENCE</scope>
    <source>
        <tissue evidence="1">Leaf</tissue>
    </source>
</reference>
<accession>A0A2P2J151</accession>
<proteinExistence type="predicted"/>
<organism evidence="1">
    <name type="scientific">Rhizophora mucronata</name>
    <name type="common">Asiatic mangrove</name>
    <dbReference type="NCBI Taxonomy" id="61149"/>
    <lineage>
        <taxon>Eukaryota</taxon>
        <taxon>Viridiplantae</taxon>
        <taxon>Streptophyta</taxon>
        <taxon>Embryophyta</taxon>
        <taxon>Tracheophyta</taxon>
        <taxon>Spermatophyta</taxon>
        <taxon>Magnoliopsida</taxon>
        <taxon>eudicotyledons</taxon>
        <taxon>Gunneridae</taxon>
        <taxon>Pentapetalae</taxon>
        <taxon>rosids</taxon>
        <taxon>fabids</taxon>
        <taxon>Malpighiales</taxon>
        <taxon>Rhizophoraceae</taxon>
        <taxon>Rhizophora</taxon>
    </lineage>
</organism>
<name>A0A2P2J151_RHIMU</name>
<sequence length="30" mass="3627">MFIKLCYPSLGCLLCFCRKSPYSKKFWNYS</sequence>
<dbReference type="EMBL" id="GGEC01006733">
    <property type="protein sequence ID" value="MBW87216.1"/>
    <property type="molecule type" value="Transcribed_RNA"/>
</dbReference>